<keyword evidence="2" id="KW-1185">Reference proteome</keyword>
<dbReference type="Pfam" id="PF11553">
    <property type="entry name" value="DUF3231"/>
    <property type="match status" value="2"/>
</dbReference>
<dbReference type="Gene3D" id="1.20.1260.10">
    <property type="match status" value="2"/>
</dbReference>
<organism evidence="1 2">
    <name type="scientific">Heyndrickxia vini</name>
    <dbReference type="NCBI Taxonomy" id="1476025"/>
    <lineage>
        <taxon>Bacteria</taxon>
        <taxon>Bacillati</taxon>
        <taxon>Bacillota</taxon>
        <taxon>Bacilli</taxon>
        <taxon>Bacillales</taxon>
        <taxon>Bacillaceae</taxon>
        <taxon>Heyndrickxia</taxon>
    </lineage>
</organism>
<accession>A0ABX7DZR5</accession>
<sequence length="331" mass="37942">MNSKKIRLTTSEVTGLWAQYMQNTMSICVSSYVLATVKDPEISSLFKYTLKLSKKHLKMVEEFFETENLDLPNGFTQNDVNLSAPPLFSDDFWLIYIHDMTLHGLAGYTLSFSVSARKDVRDHFYQCNIDTMDLYNKSIEILLSKDLYQRSPYFSTKQKSESPNDLTYVLDLFGDKRPLNSMEAGNIYFNLKKSIVTKTLINGFQQVIQDKEVLKFMEQCLGTITKNIGVFTTLFEEEDLHSPNLLDGETTNSVVPPFSDKLMTFHVGFLFHLAATYYTTAMITSMRLDVLGHCDAAILRDLKIITQFGKLMMKKGWLEKLPVADDRKELP</sequence>
<dbReference type="InterPro" id="IPR021617">
    <property type="entry name" value="DUF3231"/>
</dbReference>
<gene>
    <name evidence="1" type="ORF">I5776_17280</name>
</gene>
<evidence type="ECO:0000313" key="2">
    <source>
        <dbReference type="Proteomes" id="UP000595691"/>
    </source>
</evidence>
<dbReference type="Proteomes" id="UP000595691">
    <property type="component" value="Chromosome"/>
</dbReference>
<protein>
    <submittedName>
        <fullName evidence="1">DUF3231 family protein</fullName>
    </submittedName>
</protein>
<dbReference type="EMBL" id="CP065425">
    <property type="protein sequence ID" value="QQZ08762.1"/>
    <property type="molecule type" value="Genomic_DNA"/>
</dbReference>
<dbReference type="InterPro" id="IPR012347">
    <property type="entry name" value="Ferritin-like"/>
</dbReference>
<reference evidence="1 2" key="1">
    <citation type="submission" date="2020-11" db="EMBL/GenBank/DDBJ databases">
        <title>Taxonomic evaluation of the Bacillus sporothermodurans group of bacteria based on whole genome sequences.</title>
        <authorList>
            <person name="Fiedler G."/>
            <person name="Herbstmann A.-D."/>
            <person name="Doll E."/>
            <person name="Wenning M."/>
            <person name="Brinks E."/>
            <person name="Kabisch J."/>
            <person name="Breitenwieser F."/>
            <person name="Lappann M."/>
            <person name="Boehnlein C."/>
            <person name="Franz C."/>
        </authorList>
    </citation>
    <scope>NUCLEOTIDE SEQUENCE [LARGE SCALE GENOMIC DNA]</scope>
    <source>
        <strain evidence="1 2">JCM 19841</strain>
    </source>
</reference>
<proteinExistence type="predicted"/>
<name>A0ABX7DZR5_9BACI</name>
<evidence type="ECO:0000313" key="1">
    <source>
        <dbReference type="EMBL" id="QQZ08762.1"/>
    </source>
</evidence>